<reference evidence="4 5" key="1">
    <citation type="journal article" date="2017" name="ISME J.">
        <title>Potential for microbial H2 and metal transformations associated with novel bacteria and archaea in deep terrestrial subsurface sediments.</title>
        <authorList>
            <person name="Hernsdorf A.W."/>
            <person name="Amano Y."/>
            <person name="Miyakawa K."/>
            <person name="Ise K."/>
            <person name="Suzuki Y."/>
            <person name="Anantharaman K."/>
            <person name="Probst A."/>
            <person name="Burstein D."/>
            <person name="Thomas B.C."/>
            <person name="Banfield J.F."/>
        </authorList>
    </citation>
    <scope>NUCLEOTIDE SEQUENCE [LARGE SCALE GENOMIC DNA]</scope>
    <source>
        <strain evidence="4">HGW-Wallbacteria-1</strain>
    </source>
</reference>
<keyword evidence="1 3" id="KW-0145">Chemotaxis</keyword>
<comment type="function">
    <text evidence="3">Probably deamidates glutamine residues to glutamate on methyl-accepting chemotaxis receptors (MCPs), playing an important role in chemotaxis.</text>
</comment>
<evidence type="ECO:0000256" key="1">
    <source>
        <dbReference type="ARBA" id="ARBA00022500"/>
    </source>
</evidence>
<dbReference type="InterPro" id="IPR005659">
    <property type="entry name" value="Chemorcpt_Glu_NH3ase_CheD"/>
</dbReference>
<dbReference type="GO" id="GO:0006935">
    <property type="term" value="P:chemotaxis"/>
    <property type="evidence" value="ECO:0007669"/>
    <property type="project" value="UniProtKB-UniRule"/>
</dbReference>
<dbReference type="GO" id="GO:0050568">
    <property type="term" value="F:protein-glutamine glutaminase activity"/>
    <property type="evidence" value="ECO:0007669"/>
    <property type="project" value="UniProtKB-UniRule"/>
</dbReference>
<gene>
    <name evidence="3" type="primary">cheD</name>
    <name evidence="4" type="ORF">CVV64_12060</name>
</gene>
<dbReference type="EMBL" id="PGXC01000010">
    <property type="protein sequence ID" value="PKK89927.1"/>
    <property type="molecule type" value="Genomic_DNA"/>
</dbReference>
<comment type="catalytic activity">
    <reaction evidence="3">
        <text>L-glutaminyl-[protein] + H2O = L-glutamyl-[protein] + NH4(+)</text>
        <dbReference type="Rhea" id="RHEA:16441"/>
        <dbReference type="Rhea" id="RHEA-COMP:10207"/>
        <dbReference type="Rhea" id="RHEA-COMP:10208"/>
        <dbReference type="ChEBI" id="CHEBI:15377"/>
        <dbReference type="ChEBI" id="CHEBI:28938"/>
        <dbReference type="ChEBI" id="CHEBI:29973"/>
        <dbReference type="ChEBI" id="CHEBI:30011"/>
        <dbReference type="EC" id="3.5.1.44"/>
    </reaction>
</comment>
<dbReference type="InterPro" id="IPR011324">
    <property type="entry name" value="Cytotoxic_necrot_fac-like_cat"/>
</dbReference>
<protein>
    <recommendedName>
        <fullName evidence="3">Probable chemoreceptor glutamine deamidase CheD</fullName>
        <ecNumber evidence="3">3.5.1.44</ecNumber>
    </recommendedName>
</protein>
<dbReference type="AlphaFoldDB" id="A0A2N1PNL8"/>
<dbReference type="SUPFAM" id="SSF64438">
    <property type="entry name" value="CNF1/YfiH-like putative cysteine hydrolases"/>
    <property type="match status" value="1"/>
</dbReference>
<dbReference type="Proteomes" id="UP000233256">
    <property type="component" value="Unassembled WGS sequence"/>
</dbReference>
<dbReference type="EC" id="3.5.1.44" evidence="3"/>
<comment type="caution">
    <text evidence="4">The sequence shown here is derived from an EMBL/GenBank/DDBJ whole genome shotgun (WGS) entry which is preliminary data.</text>
</comment>
<comment type="similarity">
    <text evidence="3">Belongs to the CheD family.</text>
</comment>
<dbReference type="CDD" id="cd16352">
    <property type="entry name" value="CheD"/>
    <property type="match status" value="1"/>
</dbReference>
<evidence type="ECO:0000313" key="5">
    <source>
        <dbReference type="Proteomes" id="UP000233256"/>
    </source>
</evidence>
<organism evidence="4 5">
    <name type="scientific">Candidatus Wallbacteria bacterium HGW-Wallbacteria-1</name>
    <dbReference type="NCBI Taxonomy" id="2013854"/>
    <lineage>
        <taxon>Bacteria</taxon>
        <taxon>Candidatus Walliibacteriota</taxon>
    </lineage>
</organism>
<dbReference type="Gene3D" id="3.30.1330.200">
    <property type="match status" value="1"/>
</dbReference>
<dbReference type="PANTHER" id="PTHR35147:SF1">
    <property type="entry name" value="CHEMORECEPTOR GLUTAMINE DEAMIDASE CHED-RELATED"/>
    <property type="match status" value="1"/>
</dbReference>
<evidence type="ECO:0000313" key="4">
    <source>
        <dbReference type="EMBL" id="PKK89927.1"/>
    </source>
</evidence>
<evidence type="ECO:0000256" key="3">
    <source>
        <dbReference type="HAMAP-Rule" id="MF_01440"/>
    </source>
</evidence>
<accession>A0A2N1PNL8</accession>
<dbReference type="InterPro" id="IPR038592">
    <property type="entry name" value="CheD-like_sf"/>
</dbReference>
<proteinExistence type="inferred from homology"/>
<dbReference type="PANTHER" id="PTHR35147">
    <property type="entry name" value="CHEMORECEPTOR GLUTAMINE DEAMIDASE CHED-RELATED"/>
    <property type="match status" value="1"/>
</dbReference>
<dbReference type="HAMAP" id="MF_01440">
    <property type="entry name" value="CheD"/>
    <property type="match status" value="1"/>
</dbReference>
<evidence type="ECO:0000256" key="2">
    <source>
        <dbReference type="ARBA" id="ARBA00022801"/>
    </source>
</evidence>
<name>A0A2N1PNL8_9BACT</name>
<keyword evidence="2 3" id="KW-0378">Hydrolase</keyword>
<sequence>MTEDDRNLLIVGIGDLKFSGEPGDVLVTYSLGSCIGVTLYDRVLRCGGMIHALLPWSRDSMGTVDNPMAYMDKALEKLLSTLFGQGSRRSDIVARVAGGAAMFEDRSNFRIGERNFTIARKILWKNSILISGEDVGGTISRTLYLDIETGITYVRSEGAVREL</sequence>
<dbReference type="Pfam" id="PF03975">
    <property type="entry name" value="CheD"/>
    <property type="match status" value="1"/>
</dbReference>